<gene>
    <name evidence="1" type="ORF">EBN88_07465</name>
</gene>
<keyword evidence="1" id="KW-0858">Xylan degradation</keyword>
<dbReference type="GO" id="GO:0045493">
    <property type="term" value="P:xylan catabolic process"/>
    <property type="evidence" value="ECO:0007669"/>
    <property type="project" value="UniProtKB-KW"/>
</dbReference>
<dbReference type="InterPro" id="IPR050727">
    <property type="entry name" value="GH43_arabinanases"/>
</dbReference>
<dbReference type="SUPFAM" id="SSF75005">
    <property type="entry name" value="Arabinanase/levansucrase/invertase"/>
    <property type="match status" value="1"/>
</dbReference>
<dbReference type="Proteomes" id="UP000278673">
    <property type="component" value="Unassembled WGS sequence"/>
</dbReference>
<accession>A0A3M2M2R5</accession>
<dbReference type="PANTHER" id="PTHR43301:SF3">
    <property type="entry name" value="ARABINAN ENDO-1,5-ALPHA-L-ARABINOSIDASE A-RELATED"/>
    <property type="match status" value="1"/>
</dbReference>
<keyword evidence="1" id="KW-0119">Carbohydrate metabolism</keyword>
<dbReference type="EMBL" id="RFFJ01000025">
    <property type="protein sequence ID" value="RMI43400.1"/>
    <property type="molecule type" value="Genomic_DNA"/>
</dbReference>
<dbReference type="Gene3D" id="2.115.10.20">
    <property type="entry name" value="Glycosyl hydrolase domain, family 43"/>
    <property type="match status" value="1"/>
</dbReference>
<sequence length="347" mass="37865">MLGGAAGGLAAATLAGTAFTGTASGSTGGPRPHENEYGGYLFSYFTGEGSENGEQVYFALSEGNDPLRWRQLNSGAPVLRSDVGTGGVRDPFILRSPDGGRFYQIATDLRIHGNGDWDGAQRHGSRAIVVWESDDLVDWSAPRLAMVSPEAAGNTWAPEATWDAERNVYVVYWASKLYDNPDHTGDSYNRMLYATTTDFVSFTEARVWIDRGWSVIDSTVIQHNGVYQRFSKDERGADDANPYGKMVFQEQGTALTGEWTAVREGIGHGAISSGEGPLVFRSNTEERWYLFIDEYGGRGYVPFETTDLASGDWRLVTDHAMPGSPRHGTVLPVTTAEYDRLLAAYGG</sequence>
<dbReference type="PANTHER" id="PTHR43301">
    <property type="entry name" value="ARABINAN ENDO-1,5-ALPHA-L-ARABINOSIDASE"/>
    <property type="match status" value="1"/>
</dbReference>
<dbReference type="InterPro" id="IPR023296">
    <property type="entry name" value="Glyco_hydro_beta-prop_sf"/>
</dbReference>
<proteinExistence type="predicted"/>
<keyword evidence="2" id="KW-1185">Reference proteome</keyword>
<dbReference type="AlphaFoldDB" id="A0A3M2M2R5"/>
<keyword evidence="1" id="KW-0624">Polysaccharide degradation</keyword>
<comment type="caution">
    <text evidence="1">The sequence shown here is derived from an EMBL/GenBank/DDBJ whole genome shotgun (WGS) entry which is preliminary data.</text>
</comment>
<evidence type="ECO:0000313" key="1">
    <source>
        <dbReference type="EMBL" id="RMI43400.1"/>
    </source>
</evidence>
<evidence type="ECO:0000313" key="2">
    <source>
        <dbReference type="Proteomes" id="UP000278673"/>
    </source>
</evidence>
<organism evidence="1 2">
    <name type="scientific">Streptomyces triticirhizae</name>
    <dbReference type="NCBI Taxonomy" id="2483353"/>
    <lineage>
        <taxon>Bacteria</taxon>
        <taxon>Bacillati</taxon>
        <taxon>Actinomycetota</taxon>
        <taxon>Actinomycetes</taxon>
        <taxon>Kitasatosporales</taxon>
        <taxon>Streptomycetaceae</taxon>
        <taxon>Streptomyces</taxon>
    </lineage>
</organism>
<keyword evidence="1" id="KW-0326">Glycosidase</keyword>
<keyword evidence="1" id="KW-0378">Hydrolase</keyword>
<dbReference type="CDD" id="cd08983">
    <property type="entry name" value="GH43_Bt3655-like"/>
    <property type="match status" value="1"/>
</dbReference>
<reference evidence="1 2" key="1">
    <citation type="submission" date="2018-10" db="EMBL/GenBank/DDBJ databases">
        <title>Isolation, diversity and antifungal activity of actinobacteria from wheat.</title>
        <authorList>
            <person name="Han C."/>
        </authorList>
    </citation>
    <scope>NUCLEOTIDE SEQUENCE [LARGE SCALE GENOMIC DNA]</scope>
    <source>
        <strain evidence="1 2">NEAU-YY642</strain>
    </source>
</reference>
<dbReference type="GO" id="GO:0016798">
    <property type="term" value="F:hydrolase activity, acting on glycosyl bonds"/>
    <property type="evidence" value="ECO:0007669"/>
    <property type="project" value="UniProtKB-KW"/>
</dbReference>
<name>A0A3M2M2R5_9ACTN</name>
<protein>
    <submittedName>
        <fullName evidence="1">1,4-beta-xylanase</fullName>
    </submittedName>
</protein>